<name>A0AC34R3G7_9BILA</name>
<sequence length="252" mass="26731">MTAVLGAVLNGVDIHEVIQRYGIKRGAGPIAHPNGTTLLVASALGSRPMTTDSTEPKKAKLDTNLAASMVQMTCLPQTAAAVCAQQATAAGLRAANAAASAGAILASTSQTDFLGNMGIPSLNRLDSSNDSQSAPFSKVVHLRNIPSDMTELELVHFCLPFGKLVNYLMLKGKNQAFVEYEDEIGARTIVNVANVSPIAIRGRTIFCQFSTHQELKTDRKGATNKNGIFGDTMLSVSVWPDLSSPRKAFPDT</sequence>
<dbReference type="Proteomes" id="UP000887576">
    <property type="component" value="Unplaced"/>
</dbReference>
<organism evidence="1 2">
    <name type="scientific">Panagrolaimus sp. JU765</name>
    <dbReference type="NCBI Taxonomy" id="591449"/>
    <lineage>
        <taxon>Eukaryota</taxon>
        <taxon>Metazoa</taxon>
        <taxon>Ecdysozoa</taxon>
        <taxon>Nematoda</taxon>
        <taxon>Chromadorea</taxon>
        <taxon>Rhabditida</taxon>
        <taxon>Tylenchina</taxon>
        <taxon>Panagrolaimomorpha</taxon>
        <taxon>Panagrolaimoidea</taxon>
        <taxon>Panagrolaimidae</taxon>
        <taxon>Panagrolaimus</taxon>
    </lineage>
</organism>
<reference evidence="2" key="1">
    <citation type="submission" date="2022-11" db="UniProtKB">
        <authorList>
            <consortium name="WormBaseParasite"/>
        </authorList>
    </citation>
    <scope>IDENTIFICATION</scope>
</reference>
<accession>A0AC34R3G7</accession>
<protein>
    <submittedName>
        <fullName evidence="2">RRM domain-containing protein</fullName>
    </submittedName>
</protein>
<proteinExistence type="predicted"/>
<evidence type="ECO:0000313" key="1">
    <source>
        <dbReference type="Proteomes" id="UP000887576"/>
    </source>
</evidence>
<dbReference type="WBParaSite" id="JU765_v2.g3052.t1">
    <property type="protein sequence ID" value="JU765_v2.g3052.t1"/>
    <property type="gene ID" value="JU765_v2.g3052"/>
</dbReference>
<evidence type="ECO:0000313" key="2">
    <source>
        <dbReference type="WBParaSite" id="JU765_v2.g3052.t1"/>
    </source>
</evidence>